<keyword evidence="3" id="KW-1185">Reference proteome</keyword>
<dbReference type="KEGG" id="dgi:Desgi_3531"/>
<dbReference type="Gene3D" id="3.90.350.10">
    <property type="entry name" value="Transposase Inhibitor Protein From Tn5, Chain A, domain 1"/>
    <property type="match status" value="1"/>
</dbReference>
<dbReference type="OrthoDB" id="29496at2"/>
<dbReference type="Pfam" id="PF13546">
    <property type="entry name" value="DDE_5"/>
    <property type="match status" value="1"/>
</dbReference>
<evidence type="ECO:0000313" key="2">
    <source>
        <dbReference type="EMBL" id="AGL02855.1"/>
    </source>
</evidence>
<feature type="domain" description="Transposase IS701-like DDE" evidence="1">
    <location>
        <begin position="73"/>
        <end position="256"/>
    </location>
</feature>
<dbReference type="eggNOG" id="COG3385">
    <property type="taxonomic scope" value="Bacteria"/>
</dbReference>
<gene>
    <name evidence="2" type="ORF">Desgi_3531</name>
</gene>
<dbReference type="HOGENOM" id="CLU_041101_2_0_9"/>
<dbReference type="SUPFAM" id="SSF53098">
    <property type="entry name" value="Ribonuclease H-like"/>
    <property type="match status" value="1"/>
</dbReference>
<dbReference type="Proteomes" id="UP000013520">
    <property type="component" value="Chromosome"/>
</dbReference>
<dbReference type="AlphaFoldDB" id="R4KQJ4"/>
<dbReference type="InterPro" id="IPR012337">
    <property type="entry name" value="RNaseH-like_sf"/>
</dbReference>
<protein>
    <submittedName>
        <fullName evidence="2">Transposase family protein</fullName>
    </submittedName>
</protein>
<name>R4KQJ4_9FIRM</name>
<dbReference type="RefSeq" id="WP_006520246.1">
    <property type="nucleotide sequence ID" value="NC_021184.1"/>
</dbReference>
<proteinExistence type="predicted"/>
<dbReference type="InterPro" id="IPR038721">
    <property type="entry name" value="IS701-like_DDE_dom"/>
</dbReference>
<accession>R4KQJ4</accession>
<reference evidence="2 3" key="1">
    <citation type="submission" date="2012-01" db="EMBL/GenBank/DDBJ databases">
        <title>Complete sequence of Desulfotomaculum gibsoniae DSM 7213.</title>
        <authorList>
            <consortium name="US DOE Joint Genome Institute"/>
            <person name="Lucas S."/>
            <person name="Han J."/>
            <person name="Lapidus A."/>
            <person name="Cheng J.-F."/>
            <person name="Goodwin L."/>
            <person name="Pitluck S."/>
            <person name="Peters L."/>
            <person name="Ovchinnikova G."/>
            <person name="Teshima H."/>
            <person name="Detter J.C."/>
            <person name="Han C."/>
            <person name="Tapia R."/>
            <person name="Land M."/>
            <person name="Hauser L."/>
            <person name="Kyrpides N."/>
            <person name="Ivanova N."/>
            <person name="Pagani I."/>
            <person name="Parshina S."/>
            <person name="Plugge C."/>
            <person name="Muyzer G."/>
            <person name="Kuever J."/>
            <person name="Ivanova A."/>
            <person name="Nazina T."/>
            <person name="Klenk H.-P."/>
            <person name="Brambilla E."/>
            <person name="Spring S."/>
            <person name="Stams A.F."/>
            <person name="Woyke T."/>
        </authorList>
    </citation>
    <scope>NUCLEOTIDE SEQUENCE [LARGE SCALE GENOMIC DNA]</scope>
    <source>
        <strain evidence="2 3">DSM 7213</strain>
    </source>
</reference>
<sequence length="453" mass="52461">MITDNNQNNQLPNELTSIFKELKVLKHLKKAGITKNFGFSCGYLFKLIFCLIFQNKNWFRLLESKKSTNFPAKDAVYRFLNQPTFAWRKFLLLFSSYTVGKVTKLTNHKRPKVLILDDSSYERNRSKSVELLARCFDHASQKMRFYKGFRMLTLGWSDGATFMPVDFSLLSSTKSQINGISSKIDKRSSGYQRRVEALQTAPEQIPNMIKRAMDAGIDASYVLMDSWFTYQPLIKAIKEHGLDVIGMVKNLKQRYLVDGERVSLDQLYRLAKPTTGKQGILRSIFTTQANGVRVKIVFVRNRNKKSDWLAILSTDLTLSDQEIIRIYGMRWDIEVFFKTTKSLLKLQKEFQSRSYDSLISHTTIVFARYIVLSWQNRCSTDQRTLGGIFYELCDEISDLDWAVALHQLIELIEDTLKKSNKNIQKLIKCQLQQWVAGLPNYIKAYLPISVCES</sequence>
<organism evidence="2 3">
    <name type="scientific">Desulfoscipio gibsoniae DSM 7213</name>
    <dbReference type="NCBI Taxonomy" id="767817"/>
    <lineage>
        <taxon>Bacteria</taxon>
        <taxon>Bacillati</taxon>
        <taxon>Bacillota</taxon>
        <taxon>Clostridia</taxon>
        <taxon>Eubacteriales</taxon>
        <taxon>Desulfallaceae</taxon>
        <taxon>Desulfoscipio</taxon>
    </lineage>
</organism>
<dbReference type="STRING" id="767817.Desgi_3531"/>
<evidence type="ECO:0000313" key="3">
    <source>
        <dbReference type="Proteomes" id="UP000013520"/>
    </source>
</evidence>
<evidence type="ECO:0000259" key="1">
    <source>
        <dbReference type="Pfam" id="PF13546"/>
    </source>
</evidence>
<dbReference type="EMBL" id="CP003273">
    <property type="protein sequence ID" value="AGL02855.1"/>
    <property type="molecule type" value="Genomic_DNA"/>
</dbReference>